<accession>M0MCU1</accession>
<evidence type="ECO:0000313" key="2">
    <source>
        <dbReference type="EMBL" id="EMA43577.1"/>
    </source>
</evidence>
<dbReference type="AlphaFoldDB" id="M0MCU1"/>
<reference evidence="2 3" key="1">
    <citation type="journal article" date="2014" name="PLoS Genet.">
        <title>Phylogenetically driven sequencing of extremely halophilic archaea reveals strategies for static and dynamic osmo-response.</title>
        <authorList>
            <person name="Becker E.A."/>
            <person name="Seitzer P.M."/>
            <person name="Tritt A."/>
            <person name="Larsen D."/>
            <person name="Krusor M."/>
            <person name="Yao A.I."/>
            <person name="Wu D."/>
            <person name="Madern D."/>
            <person name="Eisen J.A."/>
            <person name="Darling A.E."/>
            <person name="Facciotti M.T."/>
        </authorList>
    </citation>
    <scope>NUCLEOTIDE SEQUENCE [LARGE SCALE GENOMIC DNA]</scope>
    <source>
        <strain evidence="2 3">DSM 5350</strain>
    </source>
</reference>
<dbReference type="InParanoid" id="M0MCU1"/>
<evidence type="ECO:0000256" key="1">
    <source>
        <dbReference type="SAM" id="MobiDB-lite"/>
    </source>
</evidence>
<dbReference type="RefSeq" id="WP_006078558.1">
    <property type="nucleotide sequence ID" value="NZ_AOMD01000029.1"/>
</dbReference>
<keyword evidence="3" id="KW-1185">Reference proteome</keyword>
<dbReference type="PATRIC" id="fig|1227455.4.peg.2753"/>
<comment type="caution">
    <text evidence="2">The sequence shown here is derived from an EMBL/GenBank/DDBJ whole genome shotgun (WGS) entry which is preliminary data.</text>
</comment>
<organism evidence="2 3">
    <name type="scientific">Halococcus saccharolyticus DSM 5350</name>
    <dbReference type="NCBI Taxonomy" id="1227455"/>
    <lineage>
        <taxon>Archaea</taxon>
        <taxon>Methanobacteriati</taxon>
        <taxon>Methanobacteriota</taxon>
        <taxon>Stenosarchaea group</taxon>
        <taxon>Halobacteria</taxon>
        <taxon>Halobacteriales</taxon>
        <taxon>Halococcaceae</taxon>
        <taxon>Halococcus</taxon>
    </lineage>
</organism>
<proteinExistence type="predicted"/>
<feature type="region of interest" description="Disordered" evidence="1">
    <location>
        <begin position="219"/>
        <end position="243"/>
    </location>
</feature>
<dbReference type="STRING" id="1227455.C449_13497"/>
<name>M0MCU1_9EURY</name>
<protein>
    <submittedName>
        <fullName evidence="2">Uncharacterized protein</fullName>
    </submittedName>
</protein>
<dbReference type="OrthoDB" id="212292at2157"/>
<dbReference type="EMBL" id="AOMD01000029">
    <property type="protein sequence ID" value="EMA43577.1"/>
    <property type="molecule type" value="Genomic_DNA"/>
</dbReference>
<gene>
    <name evidence="2" type="ORF">C449_13497</name>
</gene>
<sequence>MPTKPRLPDGFDLPTAVNGWIHDPDDRTNGHCWQYEQGERPLAIRVFESLGNSYAAVTDDRTSGLESKERIVDLDHDDRGDLSHEEAIVTAIEAAIEWMNNYSEGEWSHPRIHEAAFQPPVGYELASYRINSRTTTILYHQTDAREVDRLAGGNFPDEMSADSCPYLKVETWAGSGNSTVALAPSKGAHDNEQQEIADPPEECGIEVALTTAREFARSFIDGDDPVPADPTGQTSLGRFASQG</sequence>
<evidence type="ECO:0000313" key="3">
    <source>
        <dbReference type="Proteomes" id="UP000011669"/>
    </source>
</evidence>
<dbReference type="Proteomes" id="UP000011669">
    <property type="component" value="Unassembled WGS sequence"/>
</dbReference>
<feature type="compositionally biased region" description="Polar residues" evidence="1">
    <location>
        <begin position="231"/>
        <end position="243"/>
    </location>
</feature>